<evidence type="ECO:0000259" key="5">
    <source>
        <dbReference type="Pfam" id="PF22780"/>
    </source>
</evidence>
<dbReference type="InterPro" id="IPR055178">
    <property type="entry name" value="RsdA/BaiN/AoA(So)-like_dom"/>
</dbReference>
<dbReference type="Proteomes" id="UP001454086">
    <property type="component" value="Unassembled WGS sequence"/>
</dbReference>
<evidence type="ECO:0000256" key="1">
    <source>
        <dbReference type="ARBA" id="ARBA00001974"/>
    </source>
</evidence>
<proteinExistence type="predicted"/>
<evidence type="ECO:0000256" key="3">
    <source>
        <dbReference type="ARBA" id="ARBA00022827"/>
    </source>
</evidence>
<dbReference type="PRINTS" id="PR00411">
    <property type="entry name" value="PNDRDTASEI"/>
</dbReference>
<evidence type="ECO:0000256" key="2">
    <source>
        <dbReference type="ARBA" id="ARBA00022630"/>
    </source>
</evidence>
<dbReference type="PANTHER" id="PTHR42887:SF2">
    <property type="entry name" value="OS12G0638800 PROTEIN"/>
    <property type="match status" value="1"/>
</dbReference>
<dbReference type="EMBL" id="JBBMFM010000238">
    <property type="protein sequence ID" value="MEQ2428926.1"/>
    <property type="molecule type" value="Genomic_DNA"/>
</dbReference>
<evidence type="ECO:0000259" key="4">
    <source>
        <dbReference type="Pfam" id="PF03486"/>
    </source>
</evidence>
<dbReference type="SUPFAM" id="SSF51905">
    <property type="entry name" value="FAD/NAD(P)-binding domain"/>
    <property type="match status" value="1"/>
</dbReference>
<reference evidence="6 7" key="1">
    <citation type="submission" date="2024-03" db="EMBL/GenBank/DDBJ databases">
        <title>Human intestinal bacterial collection.</title>
        <authorList>
            <person name="Pauvert C."/>
            <person name="Hitch T.C.A."/>
            <person name="Clavel T."/>
        </authorList>
    </citation>
    <scope>NUCLEOTIDE SEQUENCE [LARGE SCALE GENOMIC DNA]</scope>
    <source>
        <strain evidence="6 7">CLA-SR-H021</strain>
    </source>
</reference>
<keyword evidence="2" id="KW-0285">Flavoprotein</keyword>
<gene>
    <name evidence="6" type="ORF">WMQ36_28585</name>
</gene>
<dbReference type="NCBIfam" id="TIGR00275">
    <property type="entry name" value="aminoacetone oxidase family FAD-binding enzyme"/>
    <property type="match status" value="1"/>
</dbReference>
<accession>A0ABV1DGH5</accession>
<dbReference type="PANTHER" id="PTHR42887">
    <property type="entry name" value="OS12G0638800 PROTEIN"/>
    <property type="match status" value="1"/>
</dbReference>
<dbReference type="Gene3D" id="1.10.8.260">
    <property type="entry name" value="HI0933 insert domain-like"/>
    <property type="match status" value="1"/>
</dbReference>
<dbReference type="Pfam" id="PF22780">
    <property type="entry name" value="HI0933_like_1st"/>
    <property type="match status" value="1"/>
</dbReference>
<dbReference type="InterPro" id="IPR057661">
    <property type="entry name" value="RsdA/BaiN/AoA(So)_Rossmann"/>
</dbReference>
<dbReference type="InterPro" id="IPR023166">
    <property type="entry name" value="BaiN-like_dom_sf"/>
</dbReference>
<dbReference type="InterPro" id="IPR004792">
    <property type="entry name" value="BaiN-like"/>
</dbReference>
<dbReference type="InterPro" id="IPR036188">
    <property type="entry name" value="FAD/NAD-bd_sf"/>
</dbReference>
<feature type="domain" description="RsdA/BaiN/AoA(So)-like Rossmann fold-like" evidence="4">
    <location>
        <begin position="19"/>
        <end position="442"/>
    </location>
</feature>
<protein>
    <submittedName>
        <fullName evidence="6">NAD(P)/FAD-dependent oxidoreductase</fullName>
    </submittedName>
</protein>
<dbReference type="PRINTS" id="PR00368">
    <property type="entry name" value="FADPNR"/>
</dbReference>
<dbReference type="Gene3D" id="3.50.50.60">
    <property type="entry name" value="FAD/NAD(P)-binding domain"/>
    <property type="match status" value="1"/>
</dbReference>
<evidence type="ECO:0000313" key="7">
    <source>
        <dbReference type="Proteomes" id="UP001454086"/>
    </source>
</evidence>
<dbReference type="Gene3D" id="2.40.30.10">
    <property type="entry name" value="Translation factors"/>
    <property type="match status" value="1"/>
</dbReference>
<name>A0ABV1DGH5_9FIRM</name>
<dbReference type="SUPFAM" id="SSF160996">
    <property type="entry name" value="HI0933 insert domain-like"/>
    <property type="match status" value="1"/>
</dbReference>
<comment type="cofactor">
    <cofactor evidence="1">
        <name>FAD</name>
        <dbReference type="ChEBI" id="CHEBI:57692"/>
    </cofactor>
</comment>
<evidence type="ECO:0000313" key="6">
    <source>
        <dbReference type="EMBL" id="MEQ2428926.1"/>
    </source>
</evidence>
<sequence length="461" mass="49768">MSCKLLLDSKEPDIDMEKRVVIIGGGASGLVAAIEAARRGARVTVVEHMDRVGKKILSTGNGRCNMTNLYMEPECYRSGDGSFPMKVISGFSVEDTLCFFRGLGIETRDRNGYIYPNSDQASAVLDVLRQELGHLGVQVLLSCEADRIEQLHDGTYRISSSQGMLEADALILAAGSKAAPSTGSDGSGYELAKRLGHRVIKPLPALVQLRCQGNMYKQMAGIRTEARVGLYMESPRFGKSGKGAENPQLSKSGKGAGRILLAEDKGELQLTDYGLSGIPVFQVSRFAARALDEGRRVVVKVDFMPSWKEEEALGLLRKRAARMDYKTVEEMFTGLLNKKLALVLIRLAGVDPSMKSGELSARQAGRLLEQIKSYEAIVMSVNPFANAQVCCGGVDVHEVDGTTMESKVKKGLYLAGELLDVDGICGGYNLQFAWSSGAIAGRSAAGERKNMAGKKPAGRSR</sequence>
<keyword evidence="3" id="KW-0274">FAD</keyword>
<dbReference type="Pfam" id="PF03486">
    <property type="entry name" value="HI0933_like"/>
    <property type="match status" value="1"/>
</dbReference>
<comment type="caution">
    <text evidence="6">The sequence shown here is derived from an EMBL/GenBank/DDBJ whole genome shotgun (WGS) entry which is preliminary data.</text>
</comment>
<keyword evidence="7" id="KW-1185">Reference proteome</keyword>
<organism evidence="6 7">
    <name type="scientific">Enterocloster hominis</name>
    <name type="common">ex Hitch et al. 2024</name>
    <dbReference type="NCBI Taxonomy" id="1917870"/>
    <lineage>
        <taxon>Bacteria</taxon>
        <taxon>Bacillati</taxon>
        <taxon>Bacillota</taxon>
        <taxon>Clostridia</taxon>
        <taxon>Lachnospirales</taxon>
        <taxon>Lachnospiraceae</taxon>
        <taxon>Enterocloster</taxon>
    </lineage>
</organism>
<feature type="domain" description="RsdA/BaiN/AoA(So)-like insert" evidence="5">
    <location>
        <begin position="262"/>
        <end position="389"/>
    </location>
</feature>